<name>A0A6L9SFR0_9ACTN</name>
<accession>A0A6L9SFR0</accession>
<dbReference type="AlphaFoldDB" id="A0A6L9SFR0"/>
<dbReference type="RefSeq" id="WP_163744060.1">
    <property type="nucleotide sequence ID" value="NZ_JAAGOA010000027.1"/>
</dbReference>
<dbReference type="Proteomes" id="UP000475214">
    <property type="component" value="Unassembled WGS sequence"/>
</dbReference>
<proteinExistence type="predicted"/>
<sequence length="127" mass="14258">MTMALRFEIFPADLDASVDFYTRVLGFSVVQDQRQSESPYVSMKRGSVRIGAAARPAVADPQGRRPPTGVELVLEVADVVVERDRVVSRGWPLDEDLQQRPWGLRDFRILDPDGYYLRITSSNGAMS</sequence>
<dbReference type="InterPro" id="IPR004360">
    <property type="entry name" value="Glyas_Fos-R_dOase_dom"/>
</dbReference>
<dbReference type="InterPro" id="IPR029068">
    <property type="entry name" value="Glyas_Bleomycin-R_OHBP_Dase"/>
</dbReference>
<gene>
    <name evidence="2" type="ORF">G1H10_27650</name>
</gene>
<dbReference type="PROSITE" id="PS51819">
    <property type="entry name" value="VOC"/>
    <property type="match status" value="1"/>
</dbReference>
<feature type="domain" description="VOC" evidence="1">
    <location>
        <begin position="3"/>
        <end position="122"/>
    </location>
</feature>
<comment type="caution">
    <text evidence="2">The sequence shown here is derived from an EMBL/GenBank/DDBJ whole genome shotgun (WGS) entry which is preliminary data.</text>
</comment>
<evidence type="ECO:0000259" key="1">
    <source>
        <dbReference type="PROSITE" id="PS51819"/>
    </source>
</evidence>
<reference evidence="2 3" key="1">
    <citation type="submission" date="2020-02" db="EMBL/GenBank/DDBJ databases">
        <authorList>
            <person name="Li X.-J."/>
            <person name="Han X.-M."/>
        </authorList>
    </citation>
    <scope>NUCLEOTIDE SEQUENCE [LARGE SCALE GENOMIC DNA]</scope>
    <source>
        <strain evidence="2 3">CCTCC AB 2017055</strain>
    </source>
</reference>
<dbReference type="EMBL" id="JAAGOA010000027">
    <property type="protein sequence ID" value="NEE03949.1"/>
    <property type="molecule type" value="Genomic_DNA"/>
</dbReference>
<dbReference type="InterPro" id="IPR037523">
    <property type="entry name" value="VOC_core"/>
</dbReference>
<dbReference type="Gene3D" id="3.10.180.10">
    <property type="entry name" value="2,3-Dihydroxybiphenyl 1,2-Dioxygenase, domain 1"/>
    <property type="match status" value="1"/>
</dbReference>
<evidence type="ECO:0000313" key="2">
    <source>
        <dbReference type="EMBL" id="NEE03949.1"/>
    </source>
</evidence>
<protein>
    <recommendedName>
        <fullName evidence="1">VOC domain-containing protein</fullName>
    </recommendedName>
</protein>
<evidence type="ECO:0000313" key="3">
    <source>
        <dbReference type="Proteomes" id="UP000475214"/>
    </source>
</evidence>
<dbReference type="SUPFAM" id="SSF54593">
    <property type="entry name" value="Glyoxalase/Bleomycin resistance protein/Dihydroxybiphenyl dioxygenase"/>
    <property type="match status" value="1"/>
</dbReference>
<organism evidence="2 3">
    <name type="scientific">Phytoactinopolyspora halotolerans</name>
    <dbReference type="NCBI Taxonomy" id="1981512"/>
    <lineage>
        <taxon>Bacteria</taxon>
        <taxon>Bacillati</taxon>
        <taxon>Actinomycetota</taxon>
        <taxon>Actinomycetes</taxon>
        <taxon>Jiangellales</taxon>
        <taxon>Jiangellaceae</taxon>
        <taxon>Phytoactinopolyspora</taxon>
    </lineage>
</organism>
<keyword evidence="3" id="KW-1185">Reference proteome</keyword>
<dbReference type="Pfam" id="PF00903">
    <property type="entry name" value="Glyoxalase"/>
    <property type="match status" value="1"/>
</dbReference>